<evidence type="ECO:0000313" key="3">
    <source>
        <dbReference type="Proteomes" id="UP000233551"/>
    </source>
</evidence>
<evidence type="ECO:0000256" key="1">
    <source>
        <dbReference type="SAM" id="MobiDB-lite"/>
    </source>
</evidence>
<feature type="compositionally biased region" description="Gly residues" evidence="1">
    <location>
        <begin position="15"/>
        <end position="26"/>
    </location>
</feature>
<organism evidence="2 3">
    <name type="scientific">Punica granatum</name>
    <name type="common">Pomegranate</name>
    <dbReference type="NCBI Taxonomy" id="22663"/>
    <lineage>
        <taxon>Eukaryota</taxon>
        <taxon>Viridiplantae</taxon>
        <taxon>Streptophyta</taxon>
        <taxon>Embryophyta</taxon>
        <taxon>Tracheophyta</taxon>
        <taxon>Spermatophyta</taxon>
        <taxon>Magnoliopsida</taxon>
        <taxon>eudicotyledons</taxon>
        <taxon>Gunneridae</taxon>
        <taxon>Pentapetalae</taxon>
        <taxon>rosids</taxon>
        <taxon>malvids</taxon>
        <taxon>Myrtales</taxon>
        <taxon>Lythraceae</taxon>
        <taxon>Punica</taxon>
    </lineage>
</organism>
<sequence>MRAWSSVAAEVNEAGGRGAPEDVGGGRCVGGAPEYAGSTPARVRGGGANLAGAVDVESPHWMRKGRQSASAGMSCRPPSCLITQPGNMSVFPKWLRRGTPTIPGHPVIMRPSGFHRATHKKRASVNSRQKRLHSEKLCSGGGITGIALIGSRCRCHRAEKRPIGEPRDPDALIPPLMKLLVDVSSRYVEKSGELTLDGCERVRHEDALARGRRPLDECRVFFDCGG</sequence>
<proteinExistence type="predicted"/>
<feature type="region of interest" description="Disordered" evidence="1">
    <location>
        <begin position="1"/>
        <end position="26"/>
    </location>
</feature>
<feature type="compositionally biased region" description="Basic residues" evidence="1">
    <location>
        <begin position="116"/>
        <end position="129"/>
    </location>
</feature>
<feature type="region of interest" description="Disordered" evidence="1">
    <location>
        <begin position="103"/>
        <end position="129"/>
    </location>
</feature>
<dbReference type="EMBL" id="PGOL01002822">
    <property type="protein sequence ID" value="PKI44913.1"/>
    <property type="molecule type" value="Genomic_DNA"/>
</dbReference>
<evidence type="ECO:0000313" key="2">
    <source>
        <dbReference type="EMBL" id="PKI44913.1"/>
    </source>
</evidence>
<dbReference type="Proteomes" id="UP000233551">
    <property type="component" value="Unassembled WGS sequence"/>
</dbReference>
<accession>A0A2I0IMH2</accession>
<keyword evidence="3" id="KW-1185">Reference proteome</keyword>
<protein>
    <submittedName>
        <fullName evidence="2">Uncharacterized protein</fullName>
    </submittedName>
</protein>
<dbReference type="AlphaFoldDB" id="A0A2I0IMH2"/>
<comment type="caution">
    <text evidence="2">The sequence shown here is derived from an EMBL/GenBank/DDBJ whole genome shotgun (WGS) entry which is preliminary data.</text>
</comment>
<gene>
    <name evidence="2" type="ORF">CRG98_034695</name>
</gene>
<name>A0A2I0IMH2_PUNGR</name>
<reference evidence="2 3" key="1">
    <citation type="submission" date="2017-11" db="EMBL/GenBank/DDBJ databases">
        <title>De-novo sequencing of pomegranate (Punica granatum L.) genome.</title>
        <authorList>
            <person name="Akparov Z."/>
            <person name="Amiraslanov A."/>
            <person name="Hajiyeva S."/>
            <person name="Abbasov M."/>
            <person name="Kaur K."/>
            <person name="Hamwieh A."/>
            <person name="Solovyev V."/>
            <person name="Salamov A."/>
            <person name="Braich B."/>
            <person name="Kosarev P."/>
            <person name="Mahmoud A."/>
            <person name="Hajiyev E."/>
            <person name="Babayeva S."/>
            <person name="Izzatullayeva V."/>
            <person name="Mammadov A."/>
            <person name="Mammadov A."/>
            <person name="Sharifova S."/>
            <person name="Ojaghi J."/>
            <person name="Eynullazada K."/>
            <person name="Bayramov B."/>
            <person name="Abdulazimova A."/>
            <person name="Shahmuradov I."/>
        </authorList>
    </citation>
    <scope>NUCLEOTIDE SEQUENCE [LARGE SCALE GENOMIC DNA]</scope>
    <source>
        <strain evidence="3">cv. AG2017</strain>
        <tissue evidence="2">Leaf</tissue>
    </source>
</reference>